<dbReference type="BioCyc" id="IAGG583356:GHAH-674-MONOMER"/>
<name>E0SSV8_IGNAA</name>
<dbReference type="AlphaFoldDB" id="E0SSV8"/>
<organism evidence="1 2">
    <name type="scientific">Ignisphaera aggregans (strain DSM 17230 / JCM 13409 / AQ1.S1)</name>
    <dbReference type="NCBI Taxonomy" id="583356"/>
    <lineage>
        <taxon>Archaea</taxon>
        <taxon>Thermoproteota</taxon>
        <taxon>Thermoprotei</taxon>
        <taxon>Desulfurococcales</taxon>
        <taxon>Desulfurococcaceae</taxon>
        <taxon>Ignisphaera</taxon>
    </lineage>
</organism>
<dbReference type="EMBL" id="CP002098">
    <property type="protein sequence ID" value="ADM27508.1"/>
    <property type="molecule type" value="Genomic_DNA"/>
</dbReference>
<protein>
    <submittedName>
        <fullName evidence="1">Uncharacterized protein</fullName>
    </submittedName>
</protein>
<sequence>MPRYVEGIGIEFKYERIRRLPNGRIIKVRFGGGEIVLEDTVTYGDIEVWEELKLPEGVEALLGVTALEKLGYRVNPRTGKLEKVEFYLLTI</sequence>
<evidence type="ECO:0000313" key="1">
    <source>
        <dbReference type="EMBL" id="ADM27508.1"/>
    </source>
</evidence>
<gene>
    <name evidence="1" type="ordered locus">Igag_0678</name>
</gene>
<evidence type="ECO:0000313" key="2">
    <source>
        <dbReference type="Proteomes" id="UP000001304"/>
    </source>
</evidence>
<accession>E0SSV8</accession>
<reference evidence="1 2" key="1">
    <citation type="journal article" date="2010" name="Stand. Genomic Sci.">
        <title>Complete genome sequence of Ignisphaera aggregans type strain (AQ1.S1).</title>
        <authorList>
            <person name="Goker M."/>
            <person name="Held B."/>
            <person name="Lapidus A."/>
            <person name="Nolan M."/>
            <person name="Spring S."/>
            <person name="Yasawong M."/>
            <person name="Lucas S."/>
            <person name="Glavina Del Rio T."/>
            <person name="Tice H."/>
            <person name="Cheng J.F."/>
            <person name="Goodwin L."/>
            <person name="Tapia R."/>
            <person name="Pitluck S."/>
            <person name="Liolios K."/>
            <person name="Ivanova N."/>
            <person name="Mavromatis K."/>
            <person name="Mikhailova N."/>
            <person name="Pati A."/>
            <person name="Chen A."/>
            <person name="Palaniappan K."/>
            <person name="Brambilla E."/>
            <person name="Land M."/>
            <person name="Hauser L."/>
            <person name="Chang Y.J."/>
            <person name="Jeffries C.D."/>
            <person name="Brettin T."/>
            <person name="Detter J.C."/>
            <person name="Han C."/>
            <person name="Rohde M."/>
            <person name="Sikorski J."/>
            <person name="Woyke T."/>
            <person name="Bristow J."/>
            <person name="Eisen J.A."/>
            <person name="Markowitz V."/>
            <person name="Hugenholtz P."/>
            <person name="Kyrpides N.C."/>
            <person name="Klenk H.P."/>
        </authorList>
    </citation>
    <scope>NUCLEOTIDE SEQUENCE [LARGE SCALE GENOMIC DNA]</scope>
    <source>
        <strain evidence="2">DSM 17230 / JCM 13409 / AQ1.S1</strain>
    </source>
</reference>
<proteinExistence type="predicted"/>
<dbReference type="HOGENOM" id="CLU_164506_0_0_2"/>
<dbReference type="STRING" id="583356.Igag_0678"/>
<keyword evidence="2" id="KW-1185">Reference proteome</keyword>
<dbReference type="KEGG" id="iag:Igag_0678"/>
<dbReference type="Proteomes" id="UP000001304">
    <property type="component" value="Chromosome"/>
</dbReference>